<dbReference type="RefSeq" id="WP_396947290.1">
    <property type="nucleotide sequence ID" value="NZ_JBIRXV010000003.1"/>
</dbReference>
<reference evidence="1 2" key="1">
    <citation type="submission" date="2024-10" db="EMBL/GenBank/DDBJ databases">
        <title>The Natural Products Discovery Center: Release of the First 8490 Sequenced Strains for Exploring Actinobacteria Biosynthetic Diversity.</title>
        <authorList>
            <person name="Kalkreuter E."/>
            <person name="Kautsar S.A."/>
            <person name="Yang D."/>
            <person name="Bader C.D."/>
            <person name="Teijaro C.N."/>
            <person name="Fluegel L."/>
            <person name="Davis C.M."/>
            <person name="Simpson J.R."/>
            <person name="Lauterbach L."/>
            <person name="Steele A.D."/>
            <person name="Gui C."/>
            <person name="Meng S."/>
            <person name="Li G."/>
            <person name="Viehrig K."/>
            <person name="Ye F."/>
            <person name="Su P."/>
            <person name="Kiefer A.F."/>
            <person name="Nichols A."/>
            <person name="Cepeda A.J."/>
            <person name="Yan W."/>
            <person name="Fan B."/>
            <person name="Jiang Y."/>
            <person name="Adhikari A."/>
            <person name="Zheng C.-J."/>
            <person name="Schuster L."/>
            <person name="Cowan T.M."/>
            <person name="Smanski M.J."/>
            <person name="Chevrette M.G."/>
            <person name="De Carvalho L.P.S."/>
            <person name="Shen B."/>
        </authorList>
    </citation>
    <scope>NUCLEOTIDE SEQUENCE [LARGE SCALE GENOMIC DNA]</scope>
    <source>
        <strain evidence="1 2">NPDC019626</strain>
    </source>
</reference>
<sequence>MTDLRAFRRVCYDAARRTGGSVIEFRLAAGVAPNFHQGVIAYGDRRVAVVMLRDSAVLAVAEPRVIEFGDGVNESGPLGFLDIPELVAVLAEQPGFVVLTAADLDGPFDAAAWPGIDRADIGYWKPETLGEALFNYWD</sequence>
<evidence type="ECO:0000313" key="2">
    <source>
        <dbReference type="Proteomes" id="UP001611450"/>
    </source>
</evidence>
<keyword evidence="2" id="KW-1185">Reference proteome</keyword>
<evidence type="ECO:0008006" key="3">
    <source>
        <dbReference type="Google" id="ProtNLM"/>
    </source>
</evidence>
<comment type="caution">
    <text evidence="1">The sequence shown here is derived from an EMBL/GenBank/DDBJ whole genome shotgun (WGS) entry which is preliminary data.</text>
</comment>
<gene>
    <name evidence="1" type="ORF">ACH47G_16990</name>
</gene>
<dbReference type="EMBL" id="JBIRXV010000003">
    <property type="protein sequence ID" value="MFI2322184.1"/>
    <property type="molecule type" value="Genomic_DNA"/>
</dbReference>
<accession>A0ABW7WGS9</accession>
<name>A0ABW7WGS9_9NOCA</name>
<dbReference type="Proteomes" id="UP001611450">
    <property type="component" value="Unassembled WGS sequence"/>
</dbReference>
<organism evidence="1 2">
    <name type="scientific">Nocardia beijingensis</name>
    <dbReference type="NCBI Taxonomy" id="95162"/>
    <lineage>
        <taxon>Bacteria</taxon>
        <taxon>Bacillati</taxon>
        <taxon>Actinomycetota</taxon>
        <taxon>Actinomycetes</taxon>
        <taxon>Mycobacteriales</taxon>
        <taxon>Nocardiaceae</taxon>
        <taxon>Nocardia</taxon>
    </lineage>
</organism>
<proteinExistence type="predicted"/>
<evidence type="ECO:0000313" key="1">
    <source>
        <dbReference type="EMBL" id="MFI2322184.1"/>
    </source>
</evidence>
<protein>
    <recommendedName>
        <fullName evidence="3">ASCH domain-containing protein</fullName>
    </recommendedName>
</protein>